<evidence type="ECO:0000313" key="3">
    <source>
        <dbReference type="EMBL" id="CDO69435.1"/>
    </source>
</evidence>
<dbReference type="Pfam" id="PF20152">
    <property type="entry name" value="DUF6534"/>
    <property type="match status" value="1"/>
</dbReference>
<dbReference type="OMA" id="WILAQNS"/>
<gene>
    <name evidence="3" type="ORF">BN946_scf184791.g30</name>
</gene>
<dbReference type="HOGENOM" id="CLU_046025_2_1_1"/>
<keyword evidence="1" id="KW-1133">Transmembrane helix</keyword>
<comment type="caution">
    <text evidence="3">The sequence shown here is derived from an EMBL/GenBank/DDBJ whole genome shotgun (WGS) entry which is preliminary data.</text>
</comment>
<keyword evidence="1" id="KW-0812">Transmembrane</keyword>
<name>A0A060S521_PYCCI</name>
<feature type="transmembrane region" description="Helical" evidence="1">
    <location>
        <begin position="198"/>
        <end position="226"/>
    </location>
</feature>
<accession>A0A060S521</accession>
<protein>
    <recommendedName>
        <fullName evidence="2">DUF6534 domain-containing protein</fullName>
    </recommendedName>
</protein>
<proteinExistence type="predicted"/>
<sequence length="321" mass="35903">MEAPPLPPRPNPNGTIPPLFVANTLNWLALGALSVQTYYYIQNFPRDQLRIRLMVYTLLTLELFQTATTTHHTWWFCVTNWNNPSALFAFPSTAFLIPITAGVVASVTHLFYAWRIWILAQNSWFRAIPVLIMVLSVLQCSIAWVGSILFQLDRTAERYLSLYPEFEVRGPNVLIAGSMMWILYTAKTHSAWSQSQTIIGKLIIVTMGSGLILAICGALTLALFVAAHGRNLNFQPGAYIWGKLYANTVMVSLNARKSRLYPYAASSEADSYPLSIRVTRQVMQRTDQEGSVEAASYAFDPRAAAEHSLHDLPKASMKLAV</sequence>
<feature type="transmembrane region" description="Helical" evidence="1">
    <location>
        <begin position="124"/>
        <end position="150"/>
    </location>
</feature>
<dbReference type="InterPro" id="IPR045339">
    <property type="entry name" value="DUF6534"/>
</dbReference>
<reference evidence="3" key="1">
    <citation type="submission" date="2014-01" db="EMBL/GenBank/DDBJ databases">
        <title>The genome of the white-rot fungus Pycnoporus cinnabarinus: a basidiomycete model with a versatile arsenal for lignocellulosic biomass breakdown.</title>
        <authorList>
            <person name="Levasseur A."/>
            <person name="Lomascolo A."/>
            <person name="Ruiz-Duenas F.J."/>
            <person name="Uzan E."/>
            <person name="Piumi F."/>
            <person name="Kues U."/>
            <person name="Ram A.F.J."/>
            <person name="Murat C."/>
            <person name="Haon M."/>
            <person name="Benoit I."/>
            <person name="Arfi Y."/>
            <person name="Chevret D."/>
            <person name="Drula E."/>
            <person name="Kwon M.J."/>
            <person name="Gouret P."/>
            <person name="Lesage-Meessen L."/>
            <person name="Lombard V."/>
            <person name="Mariette J."/>
            <person name="Noirot C."/>
            <person name="Park J."/>
            <person name="Patyshakuliyeva A."/>
            <person name="Wieneger R.A.B."/>
            <person name="Wosten H.A.B."/>
            <person name="Martin F."/>
            <person name="Coutinho P.M."/>
            <person name="de Vries R."/>
            <person name="Martinez A.T."/>
            <person name="Klopp C."/>
            <person name="Pontarotti P."/>
            <person name="Henrissat B."/>
            <person name="Record E."/>
        </authorList>
    </citation>
    <scope>NUCLEOTIDE SEQUENCE [LARGE SCALE GENOMIC DNA]</scope>
    <source>
        <strain evidence="3">BRFM137</strain>
    </source>
</reference>
<feature type="transmembrane region" description="Helical" evidence="1">
    <location>
        <begin position="53"/>
        <end position="76"/>
    </location>
</feature>
<feature type="transmembrane region" description="Helical" evidence="1">
    <location>
        <begin position="88"/>
        <end position="112"/>
    </location>
</feature>
<evidence type="ECO:0000256" key="1">
    <source>
        <dbReference type="SAM" id="Phobius"/>
    </source>
</evidence>
<keyword evidence="4" id="KW-1185">Reference proteome</keyword>
<dbReference type="PANTHER" id="PTHR40465">
    <property type="entry name" value="CHROMOSOME 1, WHOLE GENOME SHOTGUN SEQUENCE"/>
    <property type="match status" value="1"/>
</dbReference>
<evidence type="ECO:0000259" key="2">
    <source>
        <dbReference type="Pfam" id="PF20152"/>
    </source>
</evidence>
<dbReference type="AlphaFoldDB" id="A0A060S521"/>
<organism evidence="3 4">
    <name type="scientific">Pycnoporus cinnabarinus</name>
    <name type="common">Cinnabar-red polypore</name>
    <name type="synonym">Trametes cinnabarina</name>
    <dbReference type="NCBI Taxonomy" id="5643"/>
    <lineage>
        <taxon>Eukaryota</taxon>
        <taxon>Fungi</taxon>
        <taxon>Dikarya</taxon>
        <taxon>Basidiomycota</taxon>
        <taxon>Agaricomycotina</taxon>
        <taxon>Agaricomycetes</taxon>
        <taxon>Polyporales</taxon>
        <taxon>Polyporaceae</taxon>
        <taxon>Trametes</taxon>
    </lineage>
</organism>
<dbReference type="EMBL" id="CCBP010000043">
    <property type="protein sequence ID" value="CDO69435.1"/>
    <property type="molecule type" value="Genomic_DNA"/>
</dbReference>
<dbReference type="OrthoDB" id="3262409at2759"/>
<feature type="transmembrane region" description="Helical" evidence="1">
    <location>
        <begin position="20"/>
        <end position="41"/>
    </location>
</feature>
<dbReference type="PANTHER" id="PTHR40465:SF1">
    <property type="entry name" value="DUF6534 DOMAIN-CONTAINING PROTEIN"/>
    <property type="match status" value="1"/>
</dbReference>
<dbReference type="Proteomes" id="UP000029665">
    <property type="component" value="Unassembled WGS sequence"/>
</dbReference>
<feature type="domain" description="DUF6534" evidence="2">
    <location>
        <begin position="172"/>
        <end position="258"/>
    </location>
</feature>
<dbReference type="STRING" id="5643.A0A060S521"/>
<keyword evidence="1" id="KW-0472">Membrane</keyword>
<evidence type="ECO:0000313" key="4">
    <source>
        <dbReference type="Proteomes" id="UP000029665"/>
    </source>
</evidence>